<dbReference type="OrthoDB" id="3450553at2"/>
<dbReference type="Gene3D" id="3.50.50.60">
    <property type="entry name" value="FAD/NAD(P)-binding domain"/>
    <property type="match status" value="1"/>
</dbReference>
<dbReference type="Gene3D" id="1.10.3110.10">
    <property type="entry name" value="protoporphyrinogen ix oxidase, domain 3"/>
    <property type="match status" value="1"/>
</dbReference>
<dbReference type="RefSeq" id="WP_147826151.1">
    <property type="nucleotide sequence ID" value="NZ_BAAARG010000003.1"/>
</dbReference>
<dbReference type="SUPFAM" id="SSF51905">
    <property type="entry name" value="FAD/NAD(P)-binding domain"/>
    <property type="match status" value="1"/>
</dbReference>
<proteinExistence type="predicted"/>
<evidence type="ECO:0000256" key="1">
    <source>
        <dbReference type="SAM" id="MobiDB-lite"/>
    </source>
</evidence>
<sequence>MPDTRDLVDAARSHTVGIVGGGIAGLIVAWECAKVGMTVTLWEAADVGGMTRLDTVGDTTVDVAAGALTRNAAVDGVLDAFGMTGELVPAATTARWLLQKTPLALPESPALGVPANPFASEVTSIIGWGGVWRAYLDRLKPVLTIGNAENLGELVRERMGAKVRDRLVAPHTRAELRLDPDGVVIDVALPELNGALTRAGSLSGGVGLLEQPAPPLGLSGGVGRIAAALRARIGELGGTVYDHARVTSARQTGDEWTLQIATADAEPGEPAQREATQGDAAHSEATVQHLVIASDERGARELLAAHVVALPAETATEQTVVTLAVGGVPAQSIRGAGLYAAEGDAAVARVDHVTAQWPNMPRGSGQEIFRVTIPGHTMADDRAIEASISAIAAAYAADARVLDARVERFLRAQDRAASGHADRVATIRASIAKLPQLDVVGAWVAGDGVAEVVADAIQTAETIRRRALFAG</sequence>
<name>A0A5C8HLH4_9MICO</name>
<dbReference type="GO" id="GO:0016491">
    <property type="term" value="F:oxidoreductase activity"/>
    <property type="evidence" value="ECO:0007669"/>
    <property type="project" value="TreeGrafter"/>
</dbReference>
<feature type="region of interest" description="Disordered" evidence="1">
    <location>
        <begin position="264"/>
        <end position="283"/>
    </location>
</feature>
<dbReference type="AlphaFoldDB" id="A0A5C8HLH4"/>
<comment type="caution">
    <text evidence="2">The sequence shown here is derived from an EMBL/GenBank/DDBJ whole genome shotgun (WGS) entry which is preliminary data.</text>
</comment>
<dbReference type="EMBL" id="VRSW01000003">
    <property type="protein sequence ID" value="TXK04095.1"/>
    <property type="molecule type" value="Genomic_DNA"/>
</dbReference>
<gene>
    <name evidence="2" type="ORF">FVP60_10030</name>
</gene>
<dbReference type="PANTHER" id="PTHR42923:SF3">
    <property type="entry name" value="PROTOPORPHYRINOGEN OXIDASE"/>
    <property type="match status" value="1"/>
</dbReference>
<evidence type="ECO:0000313" key="3">
    <source>
        <dbReference type="Proteomes" id="UP000321196"/>
    </source>
</evidence>
<accession>A0A5C8HLH4</accession>
<dbReference type="PANTHER" id="PTHR42923">
    <property type="entry name" value="PROTOPORPHYRINOGEN OXIDASE"/>
    <property type="match status" value="1"/>
</dbReference>
<dbReference type="Gene3D" id="3.90.660.20">
    <property type="entry name" value="Protoporphyrinogen oxidase, mitochondrial, domain 2"/>
    <property type="match status" value="1"/>
</dbReference>
<organism evidence="2 3">
    <name type="scientific">Microbacterium mitrae</name>
    <dbReference type="NCBI Taxonomy" id="664640"/>
    <lineage>
        <taxon>Bacteria</taxon>
        <taxon>Bacillati</taxon>
        <taxon>Actinomycetota</taxon>
        <taxon>Actinomycetes</taxon>
        <taxon>Micrococcales</taxon>
        <taxon>Microbacteriaceae</taxon>
        <taxon>Microbacterium</taxon>
    </lineage>
</organism>
<dbReference type="Pfam" id="PF13450">
    <property type="entry name" value="NAD_binding_8"/>
    <property type="match status" value="1"/>
</dbReference>
<protein>
    <submittedName>
        <fullName evidence="2">NAD(P)-binding protein</fullName>
    </submittedName>
</protein>
<dbReference type="InterPro" id="IPR050464">
    <property type="entry name" value="Zeta_carotene_desat/Oxidored"/>
</dbReference>
<dbReference type="Proteomes" id="UP000321196">
    <property type="component" value="Unassembled WGS sequence"/>
</dbReference>
<evidence type="ECO:0000313" key="2">
    <source>
        <dbReference type="EMBL" id="TXK04095.1"/>
    </source>
</evidence>
<keyword evidence="3" id="KW-1185">Reference proteome</keyword>
<reference evidence="2 3" key="1">
    <citation type="submission" date="2019-08" db="EMBL/GenBank/DDBJ databases">
        <authorList>
            <person name="Dong K."/>
        </authorList>
    </citation>
    <scope>NUCLEOTIDE SEQUENCE [LARGE SCALE GENOMIC DNA]</scope>
    <source>
        <strain evidence="2 3">M4-8</strain>
    </source>
</reference>
<dbReference type="InterPro" id="IPR036188">
    <property type="entry name" value="FAD/NAD-bd_sf"/>
</dbReference>